<dbReference type="CDD" id="cd04852">
    <property type="entry name" value="Peptidases_S8_3"/>
    <property type="match status" value="1"/>
</dbReference>
<dbReference type="InterPro" id="IPR034197">
    <property type="entry name" value="Peptidases_S8_3"/>
</dbReference>
<organism evidence="13 14">
    <name type="scientific">Dioscorea zingiberensis</name>
    <dbReference type="NCBI Taxonomy" id="325984"/>
    <lineage>
        <taxon>Eukaryota</taxon>
        <taxon>Viridiplantae</taxon>
        <taxon>Streptophyta</taxon>
        <taxon>Embryophyta</taxon>
        <taxon>Tracheophyta</taxon>
        <taxon>Spermatophyta</taxon>
        <taxon>Magnoliopsida</taxon>
        <taxon>Liliopsida</taxon>
        <taxon>Dioscoreales</taxon>
        <taxon>Dioscoreaceae</taxon>
        <taxon>Dioscorea</taxon>
    </lineage>
</organism>
<dbReference type="Pfam" id="PF05922">
    <property type="entry name" value="Inhibitor_I9"/>
    <property type="match status" value="1"/>
</dbReference>
<dbReference type="Gene3D" id="3.50.30.30">
    <property type="match status" value="1"/>
</dbReference>
<evidence type="ECO:0000313" key="13">
    <source>
        <dbReference type="EMBL" id="KAJ0970938.1"/>
    </source>
</evidence>
<evidence type="ECO:0000256" key="4">
    <source>
        <dbReference type="ARBA" id="ARBA00022801"/>
    </source>
</evidence>
<evidence type="ECO:0000256" key="8">
    <source>
        <dbReference type="SAM" id="MobiDB-lite"/>
    </source>
</evidence>
<dbReference type="Pfam" id="PF17766">
    <property type="entry name" value="fn3_6"/>
    <property type="match status" value="1"/>
</dbReference>
<dbReference type="Gene3D" id="3.40.50.200">
    <property type="entry name" value="Peptidase S8/S53 domain"/>
    <property type="match status" value="1"/>
</dbReference>
<feature type="domain" description="Peptidase S8/S53" evidence="10">
    <location>
        <begin position="123"/>
        <end position="555"/>
    </location>
</feature>
<dbReference type="InterPro" id="IPR023828">
    <property type="entry name" value="Peptidase_S8_Ser-AS"/>
</dbReference>
<name>A0A9D5HCC7_9LILI</name>
<evidence type="ECO:0000259" key="10">
    <source>
        <dbReference type="Pfam" id="PF00082"/>
    </source>
</evidence>
<evidence type="ECO:0000259" key="12">
    <source>
        <dbReference type="Pfam" id="PF17766"/>
    </source>
</evidence>
<gene>
    <name evidence="13" type="ORF">J5N97_018897</name>
</gene>
<feature type="chain" id="PRO_5039140513" evidence="9">
    <location>
        <begin position="23"/>
        <end position="749"/>
    </location>
</feature>
<dbReference type="InterPro" id="IPR041469">
    <property type="entry name" value="Subtilisin-like_FN3"/>
</dbReference>
<dbReference type="PROSITE" id="PS51892">
    <property type="entry name" value="SUBTILASE"/>
    <property type="match status" value="1"/>
</dbReference>
<reference evidence="13" key="2">
    <citation type="journal article" date="2022" name="Hortic Res">
        <title>The genome of Dioscorea zingiberensis sheds light on the biosynthesis, origin and evolution of the medicinally important diosgenin saponins.</title>
        <authorList>
            <person name="Li Y."/>
            <person name="Tan C."/>
            <person name="Li Z."/>
            <person name="Guo J."/>
            <person name="Li S."/>
            <person name="Chen X."/>
            <person name="Wang C."/>
            <person name="Dai X."/>
            <person name="Yang H."/>
            <person name="Song W."/>
            <person name="Hou L."/>
            <person name="Xu J."/>
            <person name="Tong Z."/>
            <person name="Xu A."/>
            <person name="Yuan X."/>
            <person name="Wang W."/>
            <person name="Yang Q."/>
            <person name="Chen L."/>
            <person name="Sun Z."/>
            <person name="Wang K."/>
            <person name="Pan B."/>
            <person name="Chen J."/>
            <person name="Bao Y."/>
            <person name="Liu F."/>
            <person name="Qi X."/>
            <person name="Gang D.R."/>
            <person name="Wen J."/>
            <person name="Li J."/>
        </authorList>
    </citation>
    <scope>NUCLEOTIDE SEQUENCE</scope>
    <source>
        <strain evidence="13">Dzin_1.0</strain>
    </source>
</reference>
<evidence type="ECO:0000259" key="11">
    <source>
        <dbReference type="Pfam" id="PF05922"/>
    </source>
</evidence>
<dbReference type="Pfam" id="PF00082">
    <property type="entry name" value="Peptidase_S8"/>
    <property type="match status" value="1"/>
</dbReference>
<feature type="signal peptide" evidence="9">
    <location>
        <begin position="1"/>
        <end position="22"/>
    </location>
</feature>
<keyword evidence="3 9" id="KW-0732">Signal</keyword>
<feature type="domain" description="Subtilisin-like protease fibronectin type-III" evidence="12">
    <location>
        <begin position="630"/>
        <end position="745"/>
    </location>
</feature>
<evidence type="ECO:0000256" key="6">
    <source>
        <dbReference type="PIRSR" id="PIRSR615500-1"/>
    </source>
</evidence>
<dbReference type="Gene3D" id="3.30.70.80">
    <property type="entry name" value="Peptidase S8 propeptide/proteinase inhibitor I9"/>
    <property type="match status" value="1"/>
</dbReference>
<dbReference type="AlphaFoldDB" id="A0A9D5HCC7"/>
<feature type="region of interest" description="Disordered" evidence="8">
    <location>
        <begin position="184"/>
        <end position="206"/>
    </location>
</feature>
<feature type="active site" description="Charge relay system" evidence="6 7">
    <location>
        <position position="199"/>
    </location>
</feature>
<feature type="active site" description="Charge relay system" evidence="6 7">
    <location>
        <position position="132"/>
    </location>
</feature>
<evidence type="ECO:0000256" key="5">
    <source>
        <dbReference type="ARBA" id="ARBA00022825"/>
    </source>
</evidence>
<evidence type="ECO:0000256" key="9">
    <source>
        <dbReference type="SAM" id="SignalP"/>
    </source>
</evidence>
<reference evidence="13" key="1">
    <citation type="submission" date="2021-03" db="EMBL/GenBank/DDBJ databases">
        <authorList>
            <person name="Li Z."/>
            <person name="Yang C."/>
        </authorList>
    </citation>
    <scope>NUCLEOTIDE SEQUENCE</scope>
    <source>
        <strain evidence="13">Dzin_1.0</strain>
        <tissue evidence="13">Leaf</tissue>
    </source>
</reference>
<dbReference type="SUPFAM" id="SSF52743">
    <property type="entry name" value="Subtilisin-like"/>
    <property type="match status" value="1"/>
</dbReference>
<accession>A0A9D5HCC7</accession>
<evidence type="ECO:0000256" key="7">
    <source>
        <dbReference type="PROSITE-ProRule" id="PRU01240"/>
    </source>
</evidence>
<keyword evidence="14" id="KW-1185">Reference proteome</keyword>
<evidence type="ECO:0000313" key="14">
    <source>
        <dbReference type="Proteomes" id="UP001085076"/>
    </source>
</evidence>
<dbReference type="InterPro" id="IPR036852">
    <property type="entry name" value="Peptidase_S8/S53_dom_sf"/>
</dbReference>
<dbReference type="InterPro" id="IPR010259">
    <property type="entry name" value="S8pro/Inhibitor_I9"/>
</dbReference>
<comment type="caution">
    <text evidence="13">The sequence shown here is derived from an EMBL/GenBank/DDBJ whole genome shotgun (WGS) entry which is preliminary data.</text>
</comment>
<keyword evidence="2 7" id="KW-0645">Protease</keyword>
<dbReference type="Proteomes" id="UP001085076">
    <property type="component" value="Miscellaneous, Linkage group lg05"/>
</dbReference>
<evidence type="ECO:0000256" key="1">
    <source>
        <dbReference type="ARBA" id="ARBA00011073"/>
    </source>
</evidence>
<dbReference type="PROSITE" id="PS00138">
    <property type="entry name" value="SUBTILASE_SER"/>
    <property type="match status" value="1"/>
</dbReference>
<dbReference type="EMBL" id="JAGGNH010000005">
    <property type="protein sequence ID" value="KAJ0970938.1"/>
    <property type="molecule type" value="Genomic_DNA"/>
</dbReference>
<sequence>MSSFSILSLALAFALAFALSLASSPSVYIIQTYNRPAPYSSQIEWYESLLNSVGKNHPILHMYDVVMQGFATSLTTEEAEVLSKLQGVIGVYKESTLQYHTTHSPAFLGLTPDYGVWPESNFGEDVIIGVVDTGVWPESPSFNDDGLHPVSSAWRGSCENGTFFSSSLCNNKLVGARYIKSNGGNQSSKIPSPRDEDGHGTHTASTAAGSMVRNATLLGFAKGTSAGMAPKAKVAMYKVDFTTEPMVVDAMNAAVKDGVHILSLSLGHSPEPSSYYYPVAIGAFSADREGVFVTCSAGNGGPFESSVINTAPWVTTVGASTLDRHFPAHIVLGDGSFYTGESIYDGTPNETLSLSLIYIESCYDLASQSKIIAGKAVLCLSAGESVAIEVQQSGGAALISINNLVEGEIITVAPFSLPALTLGYLEGKKILAYINSTANPTVKLVFPMETVIASTPAPAIAGFSSRGPGIIVPQVLKPDITAPGVNILAAWPTDIPFSSKPMDPRRSPFNVISGTSMSAPHVAGVAALIRNAHPQWSPAMIRSALITTAMSHDNRDREIVDQNLVIATPFAVGAGHVHPQSALDPGLVYDARSQDYINFLCTIGYTHDMILRIVQAPYNCSKLDGGPGGLNYPSMVVIFNPEMEMHALKRVVTKVSDHPETYKVRVSNPYPEKVQITVEPKTLVMNDVNETAQFTVFFRNMLFNTSHQQQQQKPPQPGRSAYSYQMFGSLIWESSTHGVKSPIAVLWKH</sequence>
<dbReference type="PRINTS" id="PR00723">
    <property type="entry name" value="SUBTILISIN"/>
</dbReference>
<dbReference type="InterPro" id="IPR000209">
    <property type="entry name" value="Peptidase_S8/S53_dom"/>
</dbReference>
<feature type="active site" description="Charge relay system" evidence="6 7">
    <location>
        <position position="516"/>
    </location>
</feature>
<keyword evidence="5 7" id="KW-0720">Serine protease</keyword>
<dbReference type="InterPro" id="IPR037045">
    <property type="entry name" value="S8pro/Inhibitor_I9_sf"/>
</dbReference>
<protein>
    <submittedName>
        <fullName evidence="13">Uncharacterized protein</fullName>
    </submittedName>
</protein>
<keyword evidence="4 7" id="KW-0378">Hydrolase</keyword>
<dbReference type="Gene3D" id="2.60.40.2310">
    <property type="match status" value="1"/>
</dbReference>
<dbReference type="CDD" id="cd02120">
    <property type="entry name" value="PA_subtilisin_like"/>
    <property type="match status" value="1"/>
</dbReference>
<dbReference type="InterPro" id="IPR015500">
    <property type="entry name" value="Peptidase_S8_subtilisin-rel"/>
</dbReference>
<dbReference type="PANTHER" id="PTHR10795">
    <property type="entry name" value="PROPROTEIN CONVERTASE SUBTILISIN/KEXIN"/>
    <property type="match status" value="1"/>
</dbReference>
<proteinExistence type="inferred from homology"/>
<feature type="domain" description="Inhibitor I9" evidence="11">
    <location>
        <begin position="28"/>
        <end position="100"/>
    </location>
</feature>
<evidence type="ECO:0000256" key="3">
    <source>
        <dbReference type="ARBA" id="ARBA00022729"/>
    </source>
</evidence>
<evidence type="ECO:0000256" key="2">
    <source>
        <dbReference type="ARBA" id="ARBA00022670"/>
    </source>
</evidence>
<dbReference type="GO" id="GO:0004252">
    <property type="term" value="F:serine-type endopeptidase activity"/>
    <property type="evidence" value="ECO:0007669"/>
    <property type="project" value="UniProtKB-UniRule"/>
</dbReference>
<dbReference type="InterPro" id="IPR045051">
    <property type="entry name" value="SBT"/>
</dbReference>
<comment type="similarity">
    <text evidence="1 7">Belongs to the peptidase S8 family.</text>
</comment>
<dbReference type="FunFam" id="3.40.50.200:FF:000006">
    <property type="entry name" value="Subtilisin-like protease SBT1.5"/>
    <property type="match status" value="1"/>
</dbReference>
<dbReference type="OrthoDB" id="206201at2759"/>
<dbReference type="GO" id="GO:0006508">
    <property type="term" value="P:proteolysis"/>
    <property type="evidence" value="ECO:0007669"/>
    <property type="project" value="UniProtKB-KW"/>
</dbReference>